<keyword evidence="7" id="KW-0234">DNA repair</keyword>
<sequence>MLAESESKDDVPCSWSTTNDNEAGPSHFPGVITMCSSNLGLDDDFEGASSGVNASNTGQQLPSCRKGKGPGKHAKLKGNDGATGLGRVQTPVGVFEDECIFCHSFRTSEPCHGPMVLYHDRRIMPNDKGNPTNAVYVHEKCIVWAPRVQSSGSTFKNVENEINRASRWECSRCNLRGAALGCYYGHCRKTYHVACAMMIPECRWDVEGLHVWCPNHAPHDDMSSPTMESDIVLQVDQLNTSSSSLSQGQCSDKERISSNYRREQNLQNQSSTLVDQWVLLGISLSASEEDSLKEFASLTNSTLVEDWDKNVTHVIVGRNTDTACVRSYAVLMAILYGKWIVRAGWIVDFLVQRIPHPETPYEMTFYGGLHTSISGPTKGRARAAEGDYNLLARDPRYMEGLSEAPKLFSGLNFCFSAYLHVEDLEDFQNLIAAGGGQPMEGVSPDSLPEIRNRFPGKVYFIYHGGPPRDSTRYFNCILKKQIEECVEYGKSGAQVISHLMLYDAILSYDARILEPGRSFHEYM</sequence>
<dbReference type="GO" id="GO:0008270">
    <property type="term" value="F:zinc ion binding"/>
    <property type="evidence" value="ECO:0007669"/>
    <property type="project" value="UniProtKB-KW"/>
</dbReference>
<dbReference type="Gramene" id="TraesCS1D02G304000.1">
    <property type="protein sequence ID" value="TraesCS1D02G304000.1"/>
    <property type="gene ID" value="TraesCS1D02G304000"/>
</dbReference>
<dbReference type="GO" id="GO:0031436">
    <property type="term" value="C:BRCA1-BARD1 complex"/>
    <property type="evidence" value="ECO:0000318"/>
    <property type="project" value="GO_Central"/>
</dbReference>
<dbReference type="Gramene" id="TraesCS1D03G0725700.1">
    <property type="protein sequence ID" value="TraesCS1D03G0725700.1.CDS"/>
    <property type="gene ID" value="TraesCS1D03G0725700"/>
</dbReference>
<keyword evidence="2" id="KW-0479">Metal-binding</keyword>
<evidence type="ECO:0000256" key="9">
    <source>
        <dbReference type="SAM" id="MobiDB-lite"/>
    </source>
</evidence>
<dbReference type="InterPro" id="IPR034732">
    <property type="entry name" value="EPHD"/>
</dbReference>
<dbReference type="Gramene" id="TraesROB_scaffold_075012_01G000400.1">
    <property type="protein sequence ID" value="TraesROB_scaffold_075012_01G000400.1"/>
    <property type="gene ID" value="TraesROB_scaffold_075012_01G000400"/>
</dbReference>
<evidence type="ECO:0000256" key="7">
    <source>
        <dbReference type="ARBA" id="ARBA00023204"/>
    </source>
</evidence>
<evidence type="ECO:0000256" key="6">
    <source>
        <dbReference type="ARBA" id="ARBA00022833"/>
    </source>
</evidence>
<feature type="compositionally biased region" description="Polar residues" evidence="9">
    <location>
        <begin position="50"/>
        <end position="62"/>
    </location>
</feature>
<dbReference type="PANTHER" id="PTHR13763">
    <property type="entry name" value="BREAST CANCER TYPE 1 SUSCEPTIBILITY PROTEIN BRCA1"/>
    <property type="match status" value="1"/>
</dbReference>
<dbReference type="OMA" id="PRYMEGL"/>
<evidence type="ECO:0000256" key="3">
    <source>
        <dbReference type="ARBA" id="ARBA00022737"/>
    </source>
</evidence>
<feature type="compositionally biased region" description="Basic residues" evidence="9">
    <location>
        <begin position="65"/>
        <end position="76"/>
    </location>
</feature>
<evidence type="ECO:0000313" key="12">
    <source>
        <dbReference type="EnsemblPlants" id="TraesCS1D02G304000.1"/>
    </source>
</evidence>
<dbReference type="Gramene" id="TraesCLE_scaffold_137806_01G000100.1">
    <property type="protein sequence ID" value="TraesCLE_scaffold_137806_01G000100.1"/>
    <property type="gene ID" value="TraesCLE_scaffold_137806_01G000100"/>
</dbReference>
<dbReference type="InterPro" id="IPR001357">
    <property type="entry name" value="BRCT_dom"/>
</dbReference>
<keyword evidence="8" id="KW-0539">Nucleus</keyword>
<dbReference type="GO" id="GO:0000724">
    <property type="term" value="P:double-strand break repair via homologous recombination"/>
    <property type="evidence" value="ECO:0000318"/>
    <property type="project" value="GO_Central"/>
</dbReference>
<comment type="subcellular location">
    <subcellularLocation>
        <location evidence="1">Nucleus</location>
    </subcellularLocation>
</comment>
<evidence type="ECO:0000256" key="2">
    <source>
        <dbReference type="ARBA" id="ARBA00022723"/>
    </source>
</evidence>
<reference evidence="12" key="2">
    <citation type="submission" date="2018-10" db="UniProtKB">
        <authorList>
            <consortium name="EnsemblPlants"/>
        </authorList>
    </citation>
    <scope>IDENTIFICATION</scope>
</reference>
<keyword evidence="5" id="KW-0863">Zinc-finger</keyword>
<dbReference type="PANTHER" id="PTHR13763:SF8">
    <property type="entry name" value="PHD-TYPE DOMAIN-CONTAINING PROTEIN"/>
    <property type="match status" value="1"/>
</dbReference>
<feature type="domain" description="BRCT" evidence="10">
    <location>
        <begin position="268"/>
        <end position="363"/>
    </location>
</feature>
<name>A0A3B5ZY29_WHEAT</name>
<evidence type="ECO:0000313" key="13">
    <source>
        <dbReference type="Proteomes" id="UP000019116"/>
    </source>
</evidence>
<dbReference type="SMR" id="A0A3B5ZY29"/>
<evidence type="ECO:0000259" key="11">
    <source>
        <dbReference type="PROSITE" id="PS51805"/>
    </source>
</evidence>
<dbReference type="GO" id="GO:0045944">
    <property type="term" value="P:positive regulation of transcription by RNA polymerase II"/>
    <property type="evidence" value="ECO:0000318"/>
    <property type="project" value="GO_Central"/>
</dbReference>
<evidence type="ECO:0008006" key="14">
    <source>
        <dbReference type="Google" id="ProtNLM"/>
    </source>
</evidence>
<dbReference type="STRING" id="4565.A0A3B5ZY29"/>
<dbReference type="PROSITE" id="PS51805">
    <property type="entry name" value="EPHD"/>
    <property type="match status" value="1"/>
</dbReference>
<evidence type="ECO:0000256" key="8">
    <source>
        <dbReference type="ARBA" id="ARBA00023242"/>
    </source>
</evidence>
<protein>
    <recommendedName>
        <fullName evidence="14">PHD-type domain-containing protein</fullName>
    </recommendedName>
</protein>
<dbReference type="Pfam" id="PF13771">
    <property type="entry name" value="zf-HC5HC2H"/>
    <property type="match status" value="1"/>
</dbReference>
<feature type="compositionally biased region" description="Basic and acidic residues" evidence="9">
    <location>
        <begin position="1"/>
        <end position="11"/>
    </location>
</feature>
<dbReference type="Pfam" id="PF00533">
    <property type="entry name" value="BRCT"/>
    <property type="match status" value="1"/>
</dbReference>
<dbReference type="GO" id="GO:0004842">
    <property type="term" value="F:ubiquitin-protein transferase activity"/>
    <property type="evidence" value="ECO:0000318"/>
    <property type="project" value="GO_Central"/>
</dbReference>
<dbReference type="InterPro" id="IPR036420">
    <property type="entry name" value="BRCT_dom_sf"/>
</dbReference>
<feature type="domain" description="PHD-type" evidence="11">
    <location>
        <begin position="105"/>
        <end position="217"/>
    </location>
</feature>
<proteinExistence type="predicted"/>
<dbReference type="InterPro" id="IPR031099">
    <property type="entry name" value="BRCA1-associated"/>
</dbReference>
<keyword evidence="4" id="KW-0227">DNA damage</keyword>
<dbReference type="Gene3D" id="3.30.40.10">
    <property type="entry name" value="Zinc/RING finger domain, C3HC4 (zinc finger)"/>
    <property type="match status" value="1"/>
</dbReference>
<keyword evidence="3" id="KW-0677">Repeat</keyword>
<accession>A0A3B5ZY29</accession>
<keyword evidence="6" id="KW-0862">Zinc</keyword>
<reference evidence="12" key="1">
    <citation type="submission" date="2018-08" db="EMBL/GenBank/DDBJ databases">
        <authorList>
            <person name="Rossello M."/>
        </authorList>
    </citation>
    <scope>NUCLEOTIDE SEQUENCE [LARGE SCALE GENOMIC DNA]</scope>
    <source>
        <strain evidence="12">cv. Chinese Spring</strain>
    </source>
</reference>
<dbReference type="Gramene" id="TraesSYM1D03G00535770.1">
    <property type="protein sequence ID" value="TraesSYM1D03G00535770.1"/>
    <property type="gene ID" value="TraesSYM1D03G00535770"/>
</dbReference>
<evidence type="ECO:0000256" key="4">
    <source>
        <dbReference type="ARBA" id="ARBA00022763"/>
    </source>
</evidence>
<dbReference type="GO" id="GO:0070531">
    <property type="term" value="C:BRCA1-A complex"/>
    <property type="evidence" value="ECO:0000318"/>
    <property type="project" value="GO_Central"/>
</dbReference>
<dbReference type="EnsemblPlants" id="TraesCS1D02G304000.1">
    <property type="protein sequence ID" value="TraesCS1D02G304000.1"/>
    <property type="gene ID" value="TraesCS1D02G304000"/>
</dbReference>
<dbReference type="SUPFAM" id="SSF52113">
    <property type="entry name" value="BRCT domain"/>
    <property type="match status" value="1"/>
</dbReference>
<feature type="region of interest" description="Disordered" evidence="9">
    <location>
        <begin position="1"/>
        <end position="26"/>
    </location>
</feature>
<organism evidence="12">
    <name type="scientific">Triticum aestivum</name>
    <name type="common">Wheat</name>
    <dbReference type="NCBI Taxonomy" id="4565"/>
    <lineage>
        <taxon>Eukaryota</taxon>
        <taxon>Viridiplantae</taxon>
        <taxon>Streptophyta</taxon>
        <taxon>Embryophyta</taxon>
        <taxon>Tracheophyta</taxon>
        <taxon>Spermatophyta</taxon>
        <taxon>Magnoliopsida</taxon>
        <taxon>Liliopsida</taxon>
        <taxon>Poales</taxon>
        <taxon>Poaceae</taxon>
        <taxon>BOP clade</taxon>
        <taxon>Pooideae</taxon>
        <taxon>Triticodae</taxon>
        <taxon>Triticeae</taxon>
        <taxon>Triticinae</taxon>
        <taxon>Triticum</taxon>
    </lineage>
</organism>
<evidence type="ECO:0000259" key="10">
    <source>
        <dbReference type="PROSITE" id="PS50172"/>
    </source>
</evidence>
<dbReference type="InterPro" id="IPR013083">
    <property type="entry name" value="Znf_RING/FYVE/PHD"/>
</dbReference>
<feature type="region of interest" description="Disordered" evidence="9">
    <location>
        <begin position="50"/>
        <end position="83"/>
    </location>
</feature>
<dbReference type="Gramene" id="TraesCAD_scaffold_048158_01G000100.1">
    <property type="protein sequence ID" value="TraesCAD_scaffold_048158_01G000100.1"/>
    <property type="gene ID" value="TraesCAD_scaffold_048158_01G000100"/>
</dbReference>
<evidence type="ECO:0000256" key="1">
    <source>
        <dbReference type="ARBA" id="ARBA00004123"/>
    </source>
</evidence>
<keyword evidence="13" id="KW-1185">Reference proteome</keyword>
<dbReference type="OrthoDB" id="6105938at2759"/>
<dbReference type="SMART" id="SM00292">
    <property type="entry name" value="BRCT"/>
    <property type="match status" value="2"/>
</dbReference>
<dbReference type="PROSITE" id="PS50172">
    <property type="entry name" value="BRCT"/>
    <property type="match status" value="1"/>
</dbReference>
<dbReference type="Gramene" id="TraesWEE_scaffold_029315_01G000100.1">
    <property type="protein sequence ID" value="TraesWEE_scaffold_029315_01G000100.1"/>
    <property type="gene ID" value="TraesWEE_scaffold_029315_01G000100"/>
</dbReference>
<dbReference type="Gene3D" id="3.40.50.10190">
    <property type="entry name" value="BRCT domain"/>
    <property type="match status" value="2"/>
</dbReference>
<evidence type="ECO:0000256" key="5">
    <source>
        <dbReference type="ARBA" id="ARBA00022771"/>
    </source>
</evidence>
<dbReference type="AlphaFoldDB" id="A0A3B5ZY29"/>
<dbReference type="Proteomes" id="UP000019116">
    <property type="component" value="Chromosome 1D"/>
</dbReference>